<dbReference type="Pfam" id="PF05368">
    <property type="entry name" value="NmrA"/>
    <property type="match status" value="1"/>
</dbReference>
<feature type="region of interest" description="Disordered" evidence="1">
    <location>
        <begin position="286"/>
        <end position="310"/>
    </location>
</feature>
<dbReference type="InterPro" id="IPR036291">
    <property type="entry name" value="NAD(P)-bd_dom_sf"/>
</dbReference>
<evidence type="ECO:0000313" key="4">
    <source>
        <dbReference type="Proteomes" id="UP001611339"/>
    </source>
</evidence>
<proteinExistence type="predicted"/>
<evidence type="ECO:0000259" key="2">
    <source>
        <dbReference type="Pfam" id="PF05368"/>
    </source>
</evidence>
<organism evidence="3 4">
    <name type="scientific">Streptomyces litmocidini</name>
    <dbReference type="NCBI Taxonomy" id="67318"/>
    <lineage>
        <taxon>Bacteria</taxon>
        <taxon>Bacillati</taxon>
        <taxon>Actinomycetota</taxon>
        <taxon>Actinomycetes</taxon>
        <taxon>Kitasatosporales</taxon>
        <taxon>Streptomycetaceae</taxon>
        <taxon>Streptomyces</taxon>
    </lineage>
</organism>
<feature type="domain" description="NmrA-like" evidence="2">
    <location>
        <begin position="2"/>
        <end position="243"/>
    </location>
</feature>
<name>A0ABW7UEG0_9ACTN</name>
<gene>
    <name evidence="3" type="ORF">ACH407_31345</name>
</gene>
<reference evidence="3 4" key="1">
    <citation type="submission" date="2024-10" db="EMBL/GenBank/DDBJ databases">
        <title>The Natural Products Discovery Center: Release of the First 8490 Sequenced Strains for Exploring Actinobacteria Biosynthetic Diversity.</title>
        <authorList>
            <person name="Kalkreuter E."/>
            <person name="Kautsar S.A."/>
            <person name="Yang D."/>
            <person name="Bader C.D."/>
            <person name="Teijaro C.N."/>
            <person name="Fluegel L."/>
            <person name="Davis C.M."/>
            <person name="Simpson J.R."/>
            <person name="Lauterbach L."/>
            <person name="Steele A.D."/>
            <person name="Gui C."/>
            <person name="Meng S."/>
            <person name="Li G."/>
            <person name="Viehrig K."/>
            <person name="Ye F."/>
            <person name="Su P."/>
            <person name="Kiefer A.F."/>
            <person name="Nichols A."/>
            <person name="Cepeda A.J."/>
            <person name="Yan W."/>
            <person name="Fan B."/>
            <person name="Jiang Y."/>
            <person name="Adhikari A."/>
            <person name="Zheng C.-J."/>
            <person name="Schuster L."/>
            <person name="Cowan T.M."/>
            <person name="Smanski M.J."/>
            <person name="Chevrette M.G."/>
            <person name="De Carvalho L.P.S."/>
            <person name="Shen B."/>
        </authorList>
    </citation>
    <scope>NUCLEOTIDE SEQUENCE [LARGE SCALE GENOMIC DNA]</scope>
    <source>
        <strain evidence="3 4">NPDC020602</strain>
    </source>
</reference>
<dbReference type="Proteomes" id="UP001611339">
    <property type="component" value="Unassembled WGS sequence"/>
</dbReference>
<sequence length="310" mass="32490">MTVLVTGSRGRVAATLLGLLDAAGVRARAGSKNPADLAPPPGVDTVRCDLTDPATFDTALKGVEAVFLYAEAAHVGTFADRARAAGVEHVVLLSSSSVLAPDAEENAVAASHLAVERALSAAAETGAFEATHLRPGAFATNALQWARSIKDGHGPALPYPHAYGDPIHERDVAEAAFAVLTEPRLRGSSYVLTGPESLDFTDQLAILAEVTGRPAPYTTVTPEEWKNSVAGFVPEPFADALLSYWSSHDGRPTPLTRTVETLTGHEPRTFTTWAKDHADAFRPVVGSRSAGAERVGTTDPRPAGARGSRA</sequence>
<keyword evidence="4" id="KW-1185">Reference proteome</keyword>
<dbReference type="InterPro" id="IPR051604">
    <property type="entry name" value="Ergot_Alk_Oxidoreductase"/>
</dbReference>
<dbReference type="InterPro" id="IPR008030">
    <property type="entry name" value="NmrA-like"/>
</dbReference>
<comment type="caution">
    <text evidence="3">The sequence shown here is derived from an EMBL/GenBank/DDBJ whole genome shotgun (WGS) entry which is preliminary data.</text>
</comment>
<protein>
    <submittedName>
        <fullName evidence="3">NAD(P)H-binding protein</fullName>
    </submittedName>
</protein>
<dbReference type="EMBL" id="JBIRUI010000018">
    <property type="protein sequence ID" value="MFI1718041.1"/>
    <property type="molecule type" value="Genomic_DNA"/>
</dbReference>
<dbReference type="Gene3D" id="3.40.50.720">
    <property type="entry name" value="NAD(P)-binding Rossmann-like Domain"/>
    <property type="match status" value="1"/>
</dbReference>
<dbReference type="PANTHER" id="PTHR43162">
    <property type="match status" value="1"/>
</dbReference>
<evidence type="ECO:0000313" key="3">
    <source>
        <dbReference type="EMBL" id="MFI1718041.1"/>
    </source>
</evidence>
<dbReference type="SUPFAM" id="SSF51735">
    <property type="entry name" value="NAD(P)-binding Rossmann-fold domains"/>
    <property type="match status" value="1"/>
</dbReference>
<dbReference type="RefSeq" id="WP_398712559.1">
    <property type="nucleotide sequence ID" value="NZ_JBIRUI010000018.1"/>
</dbReference>
<accession>A0ABW7UEG0</accession>
<evidence type="ECO:0000256" key="1">
    <source>
        <dbReference type="SAM" id="MobiDB-lite"/>
    </source>
</evidence>
<dbReference type="PANTHER" id="PTHR43162:SF1">
    <property type="entry name" value="PRESTALK A DIFFERENTIATION PROTEIN A"/>
    <property type="match status" value="1"/>
</dbReference>